<reference evidence="4 5" key="1">
    <citation type="submission" date="2013-07" db="EMBL/GenBank/DDBJ databases">
        <title>The Genome Sequence of Cryptococcus heveanensis BCC8398.</title>
        <authorList>
            <consortium name="The Broad Institute Genome Sequencing Platform"/>
            <person name="Cuomo C."/>
            <person name="Litvintseva A."/>
            <person name="Chen Y."/>
            <person name="Heitman J."/>
            <person name="Sun S."/>
            <person name="Springer D."/>
            <person name="Dromer F."/>
            <person name="Young S.K."/>
            <person name="Zeng Q."/>
            <person name="Gargeya S."/>
            <person name="Fitzgerald M."/>
            <person name="Abouelleil A."/>
            <person name="Alvarado L."/>
            <person name="Berlin A.M."/>
            <person name="Chapman S.B."/>
            <person name="Dewar J."/>
            <person name="Goldberg J."/>
            <person name="Griggs A."/>
            <person name="Gujja S."/>
            <person name="Hansen M."/>
            <person name="Howarth C."/>
            <person name="Imamovic A."/>
            <person name="Larimer J."/>
            <person name="McCowan C."/>
            <person name="Murphy C."/>
            <person name="Pearson M."/>
            <person name="Priest M."/>
            <person name="Roberts A."/>
            <person name="Saif S."/>
            <person name="Shea T."/>
            <person name="Sykes S."/>
            <person name="Wortman J."/>
            <person name="Nusbaum C."/>
            <person name="Birren B."/>
        </authorList>
    </citation>
    <scope>NUCLEOTIDE SEQUENCE [LARGE SCALE GENOMIC DNA]</scope>
    <source>
        <strain evidence="4 5">BCC8398</strain>
    </source>
</reference>
<dbReference type="PANTHER" id="PTHR35563:SF2">
    <property type="entry name" value="BARREL METAL-DEPENDENT HYDROLASE, PUTATIVE (AFU_ORTHOLOGUE AFUA_1G16240)-RELATED"/>
    <property type="match status" value="1"/>
</dbReference>
<evidence type="ECO:0000313" key="4">
    <source>
        <dbReference type="EMBL" id="OCF31423.1"/>
    </source>
</evidence>
<dbReference type="GO" id="GO:0016787">
    <property type="term" value="F:hydrolase activity"/>
    <property type="evidence" value="ECO:0007669"/>
    <property type="project" value="InterPro"/>
</dbReference>
<dbReference type="Gene3D" id="3.20.20.140">
    <property type="entry name" value="Metal-dependent hydrolases"/>
    <property type="match status" value="1"/>
</dbReference>
<evidence type="ECO:0000256" key="2">
    <source>
        <dbReference type="SAM" id="SignalP"/>
    </source>
</evidence>
<dbReference type="InterPro" id="IPR006680">
    <property type="entry name" value="Amidohydro-rel"/>
</dbReference>
<feature type="signal peptide" evidence="2">
    <location>
        <begin position="1"/>
        <end position="19"/>
    </location>
</feature>
<name>A0A1B9GKD3_9TREE</name>
<keyword evidence="2" id="KW-0732">Signal</keyword>
<dbReference type="SUPFAM" id="SSF51556">
    <property type="entry name" value="Metallo-dependent hydrolases"/>
    <property type="match status" value="1"/>
</dbReference>
<feature type="chain" id="PRO_5008627116" description="Amidohydrolase-related domain-containing protein" evidence="2">
    <location>
        <begin position="20"/>
        <end position="368"/>
    </location>
</feature>
<dbReference type="EMBL" id="KV700134">
    <property type="protein sequence ID" value="OCF31423.1"/>
    <property type="molecule type" value="Genomic_DNA"/>
</dbReference>
<feature type="compositionally biased region" description="Low complexity" evidence="1">
    <location>
        <begin position="28"/>
        <end position="44"/>
    </location>
</feature>
<feature type="domain" description="Amidohydrolase-related" evidence="3">
    <location>
        <begin position="64"/>
        <end position="367"/>
    </location>
</feature>
<dbReference type="Proteomes" id="UP000092666">
    <property type="component" value="Unassembled WGS sequence"/>
</dbReference>
<dbReference type="PANTHER" id="PTHR35563">
    <property type="entry name" value="BARREL METAL-DEPENDENT HYDROLASE, PUTATIVE (AFU_ORTHOLOGUE AFUA_1G16240)-RELATED"/>
    <property type="match status" value="1"/>
</dbReference>
<dbReference type="InterPro" id="IPR032466">
    <property type="entry name" value="Metal_Hydrolase"/>
</dbReference>
<evidence type="ECO:0000256" key="1">
    <source>
        <dbReference type="SAM" id="MobiDB-lite"/>
    </source>
</evidence>
<proteinExistence type="predicted"/>
<gene>
    <name evidence="4" type="ORF">I316_06825</name>
</gene>
<sequence>MALLTALLPLSTLPLVARAAPTAARVFSRQSANTTTRSNSTSATVYDPNDSPVTPFKLPLGSADTHVHLFNPQFPYAANRSYTPSNATLDQLREFTTQYSADGNPIQVVLVQPSPYGKDNSALLDGLKRIKKQNWGIPRGIAVIDPAKVTDKELHDLHVAGVRGVRVNTESAATSTSSEENTALIKAAVDRIKHMEGWAVQVYVAPSIWRDSYDYFANLTTPIIADHYGGLKAVSTLTNNTSPSADSYDQALNQTGLAELVELATSGSVYIKLSGVYRASTFDSGYWADVAPLTSHLAKSVPGRLIYASDWPHTGAGKDRAGRPLSVIEQFRVVDQGKVLQSQYDAVNSTSVWKRIMVSNPRKLYRFH</sequence>
<keyword evidence="5" id="KW-1185">Reference proteome</keyword>
<evidence type="ECO:0000259" key="3">
    <source>
        <dbReference type="Pfam" id="PF04909"/>
    </source>
</evidence>
<reference evidence="5" key="2">
    <citation type="submission" date="2013-12" db="EMBL/GenBank/DDBJ databases">
        <title>Evolution of pathogenesis and genome organization in the Tremellales.</title>
        <authorList>
            <person name="Cuomo C."/>
            <person name="Litvintseva A."/>
            <person name="Heitman J."/>
            <person name="Chen Y."/>
            <person name="Sun S."/>
            <person name="Springer D."/>
            <person name="Dromer F."/>
            <person name="Young S."/>
            <person name="Zeng Q."/>
            <person name="Chapman S."/>
            <person name="Gujja S."/>
            <person name="Saif S."/>
            <person name="Birren B."/>
        </authorList>
    </citation>
    <scope>NUCLEOTIDE SEQUENCE [LARGE SCALE GENOMIC DNA]</scope>
    <source>
        <strain evidence="5">BCC8398</strain>
    </source>
</reference>
<evidence type="ECO:0000313" key="5">
    <source>
        <dbReference type="Proteomes" id="UP000092666"/>
    </source>
</evidence>
<dbReference type="OrthoDB" id="2135488at2759"/>
<protein>
    <recommendedName>
        <fullName evidence="3">Amidohydrolase-related domain-containing protein</fullName>
    </recommendedName>
</protein>
<accession>A0A1B9GKD3</accession>
<feature type="region of interest" description="Disordered" evidence="1">
    <location>
        <begin position="28"/>
        <end position="49"/>
    </location>
</feature>
<dbReference type="AlphaFoldDB" id="A0A1B9GKD3"/>
<dbReference type="InterPro" id="IPR052358">
    <property type="entry name" value="Aro_Compnd_Degr_Hydrolases"/>
</dbReference>
<organism evidence="4 5">
    <name type="scientific">Kwoniella heveanensis BCC8398</name>
    <dbReference type="NCBI Taxonomy" id="1296120"/>
    <lineage>
        <taxon>Eukaryota</taxon>
        <taxon>Fungi</taxon>
        <taxon>Dikarya</taxon>
        <taxon>Basidiomycota</taxon>
        <taxon>Agaricomycotina</taxon>
        <taxon>Tremellomycetes</taxon>
        <taxon>Tremellales</taxon>
        <taxon>Cryptococcaceae</taxon>
        <taxon>Kwoniella</taxon>
    </lineage>
</organism>
<dbReference type="Pfam" id="PF04909">
    <property type="entry name" value="Amidohydro_2"/>
    <property type="match status" value="1"/>
</dbReference>